<dbReference type="PANTHER" id="PTHR31900">
    <property type="entry name" value="F-BOX/RNI SUPERFAMILY PROTEIN-RELATED"/>
    <property type="match status" value="1"/>
</dbReference>
<dbReference type="Pfam" id="PF08387">
    <property type="entry name" value="FBD"/>
    <property type="match status" value="1"/>
</dbReference>
<dbReference type="Pfam" id="PF00646">
    <property type="entry name" value="F-box"/>
    <property type="match status" value="1"/>
</dbReference>
<proteinExistence type="predicted"/>
<dbReference type="Proteomes" id="UP000694251">
    <property type="component" value="Chromosome 12"/>
</dbReference>
<dbReference type="EMBL" id="JAEFBJ010000012">
    <property type="protein sequence ID" value="KAG7546087.1"/>
    <property type="molecule type" value="Genomic_DNA"/>
</dbReference>
<dbReference type="InterPro" id="IPR006566">
    <property type="entry name" value="FBD"/>
</dbReference>
<accession>A0A8T1YIR9</accession>
<dbReference type="InterPro" id="IPR050232">
    <property type="entry name" value="FBL13/AtMIF1-like"/>
</dbReference>
<dbReference type="InterPro" id="IPR053781">
    <property type="entry name" value="F-box_AtFBL13-like"/>
</dbReference>
<name>A0A8T1YIR9_ARASU</name>
<dbReference type="Pfam" id="PF24758">
    <property type="entry name" value="LRR_At5g56370"/>
    <property type="match status" value="1"/>
</dbReference>
<dbReference type="InterPro" id="IPR055411">
    <property type="entry name" value="LRR_FXL15/At3g58940/PEG3-like"/>
</dbReference>
<dbReference type="AlphaFoldDB" id="A0A8T1YIR9"/>
<dbReference type="OrthoDB" id="612216at2759"/>
<gene>
    <name evidence="2" type="ORF">ISN44_As12g014940</name>
</gene>
<evidence type="ECO:0000313" key="3">
    <source>
        <dbReference type="Proteomes" id="UP000694251"/>
    </source>
</evidence>
<dbReference type="SMART" id="SM00579">
    <property type="entry name" value="FBD"/>
    <property type="match status" value="1"/>
</dbReference>
<organism evidence="2 3">
    <name type="scientific">Arabidopsis suecica</name>
    <name type="common">Swedish thale-cress</name>
    <name type="synonym">Cardaminopsis suecica</name>
    <dbReference type="NCBI Taxonomy" id="45249"/>
    <lineage>
        <taxon>Eukaryota</taxon>
        <taxon>Viridiplantae</taxon>
        <taxon>Streptophyta</taxon>
        <taxon>Embryophyta</taxon>
        <taxon>Tracheophyta</taxon>
        <taxon>Spermatophyta</taxon>
        <taxon>Magnoliopsida</taxon>
        <taxon>eudicotyledons</taxon>
        <taxon>Gunneridae</taxon>
        <taxon>Pentapetalae</taxon>
        <taxon>rosids</taxon>
        <taxon>malvids</taxon>
        <taxon>Brassicales</taxon>
        <taxon>Brassicaceae</taxon>
        <taxon>Camelineae</taxon>
        <taxon>Arabidopsis</taxon>
    </lineage>
</organism>
<sequence length="414" mass="47211">MDCISQLSDDLLLRILSCVPTKDVVATSLLSKRWRFLWMLVPQLQYNDINHNGDYKNFSQFVYRSLLSNKSPIIEHLHLNLDLDYPDIDIGLWIGIALSRRVRELEIDIPYTSKDVSFSLPRSLYTSDTLETLRLINFVLLDVPSSVCLPSLKVLHLTTVDYKDTASLPNLLSGCPNLKELFVERHDQDLEMDVAVVVPSLQRLSMIDIYSATCGRYVIDVPSVKYLTIRDKPVYNVRQIENMPELTEAYVEITHKFLRALTAVRHLSLCLSLSEVMCPSGMIFNQLVHLNLYTFAEGWWDLLTYMLKDSPKLQSLKLIDKHDSLLCGEETPVGWKLPSSVPECLLFSLEAFEWIGYKGRRGDREMATYILKNAACLTTAKFSPESTNVGEKYHMLKELASVPTASTSSKLLFD</sequence>
<evidence type="ECO:0000313" key="2">
    <source>
        <dbReference type="EMBL" id="KAG7546087.1"/>
    </source>
</evidence>
<keyword evidence="3" id="KW-1185">Reference proteome</keyword>
<protein>
    <submittedName>
        <fullName evidence="2">F-box domain</fullName>
    </submittedName>
</protein>
<dbReference type="CDD" id="cd22160">
    <property type="entry name" value="F-box_AtFBL13-like"/>
    <property type="match status" value="1"/>
</dbReference>
<reference evidence="2 3" key="1">
    <citation type="submission" date="2020-12" db="EMBL/GenBank/DDBJ databases">
        <title>Concerted genomic and epigenomic changes stabilize Arabidopsis allopolyploids.</title>
        <authorList>
            <person name="Chen Z."/>
        </authorList>
    </citation>
    <scope>NUCLEOTIDE SEQUENCE [LARGE SCALE GENOMIC DNA]</scope>
    <source>
        <strain evidence="2">As9502</strain>
        <tissue evidence="2">Leaf</tissue>
    </source>
</reference>
<evidence type="ECO:0000259" key="1">
    <source>
        <dbReference type="SMART" id="SM00579"/>
    </source>
</evidence>
<dbReference type="InterPro" id="IPR001810">
    <property type="entry name" value="F-box_dom"/>
</dbReference>
<feature type="domain" description="FBD" evidence="1">
    <location>
        <begin position="343"/>
        <end position="414"/>
    </location>
</feature>
<comment type="caution">
    <text evidence="2">The sequence shown here is derived from an EMBL/GenBank/DDBJ whole genome shotgun (WGS) entry which is preliminary data.</text>
</comment>
<dbReference type="PANTHER" id="PTHR31900:SF34">
    <property type="entry name" value="EMB|CAB62440.1-RELATED"/>
    <property type="match status" value="1"/>
</dbReference>